<proteinExistence type="predicted"/>
<accession>A0A6J4V3H7</accession>
<gene>
    <name evidence="1" type="ORF">AVDCRST_MAG59-3122</name>
</gene>
<dbReference type="AlphaFoldDB" id="A0A6J4V3H7"/>
<name>A0A6J4V3H7_9BACT</name>
<protein>
    <submittedName>
        <fullName evidence="1">Uncharacterized protein</fullName>
    </submittedName>
</protein>
<reference evidence="1" key="1">
    <citation type="submission" date="2020-02" db="EMBL/GenBank/DDBJ databases">
        <authorList>
            <person name="Meier V. D."/>
        </authorList>
    </citation>
    <scope>NUCLEOTIDE SEQUENCE</scope>
    <source>
        <strain evidence="1">AVDCRST_MAG59</strain>
    </source>
</reference>
<sequence length="145" mass="16388">MTPLEEFLGKHGGTPFRHSRLLVPGLRSGRWVLEDHPRAGTASLPCRHFREVYQLRYRRLDEPDPGLGPYLRAARADALALCEEAARTPGEPVEVWSFFMAPYLHLDVFVAGRSQRVLGCVRGVDSQHEEEAEADEEVRRTLALP</sequence>
<evidence type="ECO:0000313" key="1">
    <source>
        <dbReference type="EMBL" id="CAA9567017.1"/>
    </source>
</evidence>
<dbReference type="EMBL" id="CADCWF010000214">
    <property type="protein sequence ID" value="CAA9567017.1"/>
    <property type="molecule type" value="Genomic_DNA"/>
</dbReference>
<organism evidence="1">
    <name type="scientific">uncultured Thermomicrobiales bacterium</name>
    <dbReference type="NCBI Taxonomy" id="1645740"/>
    <lineage>
        <taxon>Bacteria</taxon>
        <taxon>Pseudomonadati</taxon>
        <taxon>Thermomicrobiota</taxon>
        <taxon>Thermomicrobia</taxon>
        <taxon>Thermomicrobiales</taxon>
        <taxon>environmental samples</taxon>
    </lineage>
</organism>